<feature type="transmembrane region" description="Helical" evidence="8">
    <location>
        <begin position="40"/>
        <end position="67"/>
    </location>
</feature>
<accession>A0ABV1KTL4</accession>
<evidence type="ECO:0000256" key="8">
    <source>
        <dbReference type="SAM" id="Phobius"/>
    </source>
</evidence>
<evidence type="ECO:0000313" key="9">
    <source>
        <dbReference type="EMBL" id="MEQ4483316.1"/>
    </source>
</evidence>
<evidence type="ECO:0000256" key="4">
    <source>
        <dbReference type="ARBA" id="ARBA00022692"/>
    </source>
</evidence>
<dbReference type="SMART" id="SM00793">
    <property type="entry name" value="AgrB"/>
    <property type="match status" value="1"/>
</dbReference>
<evidence type="ECO:0000256" key="7">
    <source>
        <dbReference type="ARBA" id="ARBA00023136"/>
    </source>
</evidence>
<proteinExistence type="predicted"/>
<keyword evidence="4 8" id="KW-0812">Transmembrane</keyword>
<dbReference type="EMBL" id="JASKHM010000007">
    <property type="protein sequence ID" value="MEQ4483316.1"/>
    <property type="molecule type" value="Genomic_DNA"/>
</dbReference>
<keyword evidence="6 8" id="KW-1133">Transmembrane helix</keyword>
<keyword evidence="10" id="KW-1185">Reference proteome</keyword>
<evidence type="ECO:0000256" key="3">
    <source>
        <dbReference type="ARBA" id="ARBA00022670"/>
    </source>
</evidence>
<dbReference type="InterPro" id="IPR006741">
    <property type="entry name" value="AgrB"/>
</dbReference>
<feature type="transmembrane region" description="Helical" evidence="8">
    <location>
        <begin position="102"/>
        <end position="120"/>
    </location>
</feature>
<protein>
    <submittedName>
        <fullName evidence="9">Accessory gene regulator B family protein</fullName>
    </submittedName>
</protein>
<dbReference type="Proteomes" id="UP001493487">
    <property type="component" value="Unassembled WGS sequence"/>
</dbReference>
<feature type="transmembrane region" description="Helical" evidence="8">
    <location>
        <begin position="79"/>
        <end position="96"/>
    </location>
</feature>
<gene>
    <name evidence="9" type="ORF">QJS35_13035</name>
</gene>
<evidence type="ECO:0000256" key="2">
    <source>
        <dbReference type="ARBA" id="ARBA00022654"/>
    </source>
</evidence>
<dbReference type="Pfam" id="PF04647">
    <property type="entry name" value="AgrB"/>
    <property type="match status" value="1"/>
</dbReference>
<name>A0ABV1KTL4_9BACL</name>
<comment type="caution">
    <text evidence="9">The sequence shown here is derived from an EMBL/GenBank/DDBJ whole genome shotgun (WGS) entry which is preliminary data.</text>
</comment>
<sequence length="181" mass="20625">MFDKWALNAATWINNQNPKQTASVAVLHFALTGLLNSLTVFFIIIVIGAITGHIGDSLLASLFFVFLHFFSGGFHFKSVWICTIFSSSMMISSFLIPLSLDWLHALTIFTIIILIAFAPSNIENHARISKRYFPLLKLISVLIVTINLFMQNTAVCYAIFLQALLVIPYSKLWIRRRWELR</sequence>
<reference evidence="9 10" key="1">
    <citation type="journal article" date="2023" name="Genome Announc.">
        <title>Pan-Genome Analyses of the Genus Cohnella and Proposal of the Novel Species Cohnella silvisoli sp. nov., Isolated from Forest Soil.</title>
        <authorList>
            <person name="Wang C."/>
            <person name="Mao L."/>
            <person name="Bao G."/>
            <person name="Zhu H."/>
        </authorList>
    </citation>
    <scope>NUCLEOTIDE SEQUENCE [LARGE SCALE GENOMIC DNA]</scope>
    <source>
        <strain evidence="9 10">NL03-T5-1</strain>
    </source>
</reference>
<evidence type="ECO:0000313" key="10">
    <source>
        <dbReference type="Proteomes" id="UP001493487"/>
    </source>
</evidence>
<organism evidence="9 10">
    <name type="scientific">Cohnella silvisoli</name>
    <dbReference type="NCBI Taxonomy" id="2873699"/>
    <lineage>
        <taxon>Bacteria</taxon>
        <taxon>Bacillati</taxon>
        <taxon>Bacillota</taxon>
        <taxon>Bacilli</taxon>
        <taxon>Bacillales</taxon>
        <taxon>Paenibacillaceae</taxon>
        <taxon>Cohnella</taxon>
    </lineage>
</organism>
<keyword evidence="1" id="KW-1003">Cell membrane</keyword>
<keyword evidence="3" id="KW-0645">Protease</keyword>
<evidence type="ECO:0000256" key="1">
    <source>
        <dbReference type="ARBA" id="ARBA00022475"/>
    </source>
</evidence>
<keyword evidence="7 8" id="KW-0472">Membrane</keyword>
<keyword evidence="5" id="KW-0378">Hydrolase</keyword>
<dbReference type="RefSeq" id="WP_232185944.1">
    <property type="nucleotide sequence ID" value="NZ_JAIOAP010000006.1"/>
</dbReference>
<feature type="transmembrane region" description="Helical" evidence="8">
    <location>
        <begin position="132"/>
        <end position="149"/>
    </location>
</feature>
<evidence type="ECO:0000256" key="5">
    <source>
        <dbReference type="ARBA" id="ARBA00022801"/>
    </source>
</evidence>
<keyword evidence="2" id="KW-0673">Quorum sensing</keyword>
<feature type="transmembrane region" description="Helical" evidence="8">
    <location>
        <begin position="155"/>
        <end position="174"/>
    </location>
</feature>
<evidence type="ECO:0000256" key="6">
    <source>
        <dbReference type="ARBA" id="ARBA00022989"/>
    </source>
</evidence>